<dbReference type="EMBL" id="BSFE01000001">
    <property type="protein sequence ID" value="GLK50681.1"/>
    <property type="molecule type" value="Genomic_DNA"/>
</dbReference>
<dbReference type="AlphaFoldDB" id="A0A9W6MMA7"/>
<organism evidence="1 2">
    <name type="scientific">Maricaulis virginensis</name>
    <dbReference type="NCBI Taxonomy" id="144022"/>
    <lineage>
        <taxon>Bacteria</taxon>
        <taxon>Pseudomonadati</taxon>
        <taxon>Pseudomonadota</taxon>
        <taxon>Alphaproteobacteria</taxon>
        <taxon>Maricaulales</taxon>
        <taxon>Maricaulaceae</taxon>
        <taxon>Maricaulis</taxon>
    </lineage>
</organism>
<accession>A0A9W6MMA7</accession>
<dbReference type="Proteomes" id="UP001143486">
    <property type="component" value="Unassembled WGS sequence"/>
</dbReference>
<gene>
    <name evidence="1" type="ORF">GCM10017621_01890</name>
</gene>
<sequence>MLFLFNDVVFDLGDLKSVLNDGKMPLTPAQIDTLTVGQLNALVREAVFADPDVARRKPEHIRHLCALICYVEPGANALLAVRPDGAASWHAVGLRYANVPITTLAYLWAEQADGRLTPSKANSAVWTAGSEPLPQATGTG</sequence>
<evidence type="ECO:0000313" key="1">
    <source>
        <dbReference type="EMBL" id="GLK50681.1"/>
    </source>
</evidence>
<evidence type="ECO:0000313" key="2">
    <source>
        <dbReference type="Proteomes" id="UP001143486"/>
    </source>
</evidence>
<dbReference type="RefSeq" id="WP_271185080.1">
    <property type="nucleotide sequence ID" value="NZ_BSFE01000001.1"/>
</dbReference>
<keyword evidence="2" id="KW-1185">Reference proteome</keyword>
<proteinExistence type="predicted"/>
<reference evidence="1" key="2">
    <citation type="submission" date="2023-01" db="EMBL/GenBank/DDBJ databases">
        <authorList>
            <person name="Sun Q."/>
            <person name="Evtushenko L."/>
        </authorList>
    </citation>
    <scope>NUCLEOTIDE SEQUENCE</scope>
    <source>
        <strain evidence="1">VKM B-1513</strain>
    </source>
</reference>
<reference evidence="1" key="1">
    <citation type="journal article" date="2014" name="Int. J. Syst. Evol. Microbiol.">
        <title>Complete genome sequence of Corynebacterium casei LMG S-19264T (=DSM 44701T), isolated from a smear-ripened cheese.</title>
        <authorList>
            <consortium name="US DOE Joint Genome Institute (JGI-PGF)"/>
            <person name="Walter F."/>
            <person name="Albersmeier A."/>
            <person name="Kalinowski J."/>
            <person name="Ruckert C."/>
        </authorList>
    </citation>
    <scope>NUCLEOTIDE SEQUENCE</scope>
    <source>
        <strain evidence="1">VKM B-1513</strain>
    </source>
</reference>
<comment type="caution">
    <text evidence="1">The sequence shown here is derived from an EMBL/GenBank/DDBJ whole genome shotgun (WGS) entry which is preliminary data.</text>
</comment>
<protein>
    <submittedName>
        <fullName evidence="1">Uncharacterized protein</fullName>
    </submittedName>
</protein>
<name>A0A9W6MMA7_9PROT</name>